<organism evidence="8 9">
    <name type="scientific">Nocardia testacea</name>
    <dbReference type="NCBI Taxonomy" id="248551"/>
    <lineage>
        <taxon>Bacteria</taxon>
        <taxon>Bacillati</taxon>
        <taxon>Actinomycetota</taxon>
        <taxon>Actinomycetes</taxon>
        <taxon>Mycobacteriales</taxon>
        <taxon>Nocardiaceae</taxon>
        <taxon>Nocardia</taxon>
    </lineage>
</organism>
<dbReference type="RefSeq" id="WP_397061460.1">
    <property type="nucleotide sequence ID" value="NZ_JBIRYL010000001.1"/>
</dbReference>
<protein>
    <submittedName>
        <fullName evidence="8">Cytochrome P450</fullName>
    </submittedName>
</protein>
<keyword evidence="2 7" id="KW-0349">Heme</keyword>
<evidence type="ECO:0000256" key="4">
    <source>
        <dbReference type="ARBA" id="ARBA00023002"/>
    </source>
</evidence>
<keyword evidence="4 7" id="KW-0560">Oxidoreductase</keyword>
<dbReference type="PANTHER" id="PTHR46696">
    <property type="entry name" value="P450, PUTATIVE (EUROFUNG)-RELATED"/>
    <property type="match status" value="1"/>
</dbReference>
<dbReference type="InterPro" id="IPR017972">
    <property type="entry name" value="Cyt_P450_CS"/>
</dbReference>
<dbReference type="InterPro" id="IPR036396">
    <property type="entry name" value="Cyt_P450_sf"/>
</dbReference>
<dbReference type="PRINTS" id="PR00359">
    <property type="entry name" value="BP450"/>
</dbReference>
<gene>
    <name evidence="8" type="ORF">ACH49Z_09815</name>
</gene>
<dbReference type="InterPro" id="IPR002397">
    <property type="entry name" value="Cyt_P450_B"/>
</dbReference>
<keyword evidence="6 7" id="KW-0503">Monooxygenase</keyword>
<name>A0ABW7VV79_9NOCA</name>
<dbReference type="PROSITE" id="PS00086">
    <property type="entry name" value="CYTOCHROME_P450"/>
    <property type="match status" value="1"/>
</dbReference>
<evidence type="ECO:0000256" key="1">
    <source>
        <dbReference type="ARBA" id="ARBA00010617"/>
    </source>
</evidence>
<evidence type="ECO:0000313" key="8">
    <source>
        <dbReference type="EMBL" id="MFI2230134.1"/>
    </source>
</evidence>
<proteinExistence type="inferred from homology"/>
<keyword evidence="3 7" id="KW-0479">Metal-binding</keyword>
<sequence>MNDLASLDYFSDESVAQDPYEYLAHLRSRNPIFREPHHGVMVVTGYREADEIFRNSEAFSACISIGGPFPPLPFMPDGDDIGAQIEEHRHLFPIFEHIVTMDPPRHTRTRTLLSRLLTPKRLNENRDYMWQLADRRLDAIAGAGACEFLGDYAKPFATLAIADLLGVPESERDEFRRRLTGHEEPGSRVGALDSEPVGSNPLEWLEETFGGYIRDRRTSPRADILGVLATTTYPDGTLPEVIDIVRPATFLFAAGMETVTKLLGSAIRVLAERPEYQRLLREDRRLIAPFIEESLRIESPTKVDFRLARRATWVADTEIPAGTVVMLCIGAANRDPRKFEDPDEFRLDRRNSREHIAFGRGIHTCAGAPLARTEGHVTLDRLLDRFTDLAVDETVHGSAAARDYRYEPTFLLRGLQELHITYTDAAR</sequence>
<comment type="caution">
    <text evidence="8">The sequence shown here is derived from an EMBL/GenBank/DDBJ whole genome shotgun (WGS) entry which is preliminary data.</text>
</comment>
<evidence type="ECO:0000313" key="9">
    <source>
        <dbReference type="Proteomes" id="UP001611494"/>
    </source>
</evidence>
<keyword evidence="9" id="KW-1185">Reference proteome</keyword>
<dbReference type="SUPFAM" id="SSF48264">
    <property type="entry name" value="Cytochrome P450"/>
    <property type="match status" value="1"/>
</dbReference>
<dbReference type="Proteomes" id="UP001611494">
    <property type="component" value="Unassembled WGS sequence"/>
</dbReference>
<evidence type="ECO:0000256" key="3">
    <source>
        <dbReference type="ARBA" id="ARBA00022723"/>
    </source>
</evidence>
<comment type="similarity">
    <text evidence="1 7">Belongs to the cytochrome P450 family.</text>
</comment>
<dbReference type="Pfam" id="PF00067">
    <property type="entry name" value="p450"/>
    <property type="match status" value="1"/>
</dbReference>
<dbReference type="InterPro" id="IPR001128">
    <property type="entry name" value="Cyt_P450"/>
</dbReference>
<keyword evidence="5 7" id="KW-0408">Iron</keyword>
<evidence type="ECO:0000256" key="5">
    <source>
        <dbReference type="ARBA" id="ARBA00023004"/>
    </source>
</evidence>
<reference evidence="8 9" key="1">
    <citation type="submission" date="2024-10" db="EMBL/GenBank/DDBJ databases">
        <title>The Natural Products Discovery Center: Release of the First 8490 Sequenced Strains for Exploring Actinobacteria Biosynthetic Diversity.</title>
        <authorList>
            <person name="Kalkreuter E."/>
            <person name="Kautsar S.A."/>
            <person name="Yang D."/>
            <person name="Bader C.D."/>
            <person name="Teijaro C.N."/>
            <person name="Fluegel L."/>
            <person name="Davis C.M."/>
            <person name="Simpson J.R."/>
            <person name="Lauterbach L."/>
            <person name="Steele A.D."/>
            <person name="Gui C."/>
            <person name="Meng S."/>
            <person name="Li G."/>
            <person name="Viehrig K."/>
            <person name="Ye F."/>
            <person name="Su P."/>
            <person name="Kiefer A.F."/>
            <person name="Nichols A."/>
            <person name="Cepeda A.J."/>
            <person name="Yan W."/>
            <person name="Fan B."/>
            <person name="Jiang Y."/>
            <person name="Adhikari A."/>
            <person name="Zheng C.-J."/>
            <person name="Schuster L."/>
            <person name="Cowan T.M."/>
            <person name="Smanski M.J."/>
            <person name="Chevrette M.G."/>
            <person name="De Carvalho L.P.S."/>
            <person name="Shen B."/>
        </authorList>
    </citation>
    <scope>NUCLEOTIDE SEQUENCE [LARGE SCALE GENOMIC DNA]</scope>
    <source>
        <strain evidence="8 9">NPDC019377</strain>
    </source>
</reference>
<evidence type="ECO:0000256" key="7">
    <source>
        <dbReference type="RuleBase" id="RU000461"/>
    </source>
</evidence>
<evidence type="ECO:0000256" key="6">
    <source>
        <dbReference type="ARBA" id="ARBA00023033"/>
    </source>
</evidence>
<accession>A0ABW7VV79</accession>
<dbReference type="PANTHER" id="PTHR46696:SF6">
    <property type="entry name" value="P450, PUTATIVE (EUROFUNG)-RELATED"/>
    <property type="match status" value="1"/>
</dbReference>
<dbReference type="Gene3D" id="1.10.630.10">
    <property type="entry name" value="Cytochrome P450"/>
    <property type="match status" value="1"/>
</dbReference>
<evidence type="ECO:0000256" key="2">
    <source>
        <dbReference type="ARBA" id="ARBA00022617"/>
    </source>
</evidence>
<dbReference type="EMBL" id="JBIRYL010000001">
    <property type="protein sequence ID" value="MFI2230134.1"/>
    <property type="molecule type" value="Genomic_DNA"/>
</dbReference>